<dbReference type="PATRIC" id="fig|82380.11.peg.1913"/>
<sequence length="344" mass="35436">MTRARGWRLRFLVREAVKNVTGTRSRMLPYTISALLAGVLTAIAFTAQWASFEDSVSQFQLKGRSVYLIEASSDERPVSIERSSCERLGELGTVERAGIIVSLGRGPVAPLGGSIPVLGASATLISELEDGHALVGSAISPRDFVGFVDTADGVLPASTGAMQPAGIDTNSALTVPLPVTTDSGTQCIVEMDWRATAQDVSAAAASLHVEGGNITAVPAYRESSSVIDAFLERTERWLPILLGLLGGLATSLAVRSRRGELAAYLFGGASPRAAATLVMLEVAFIGGIAVTSGGATILALSAFTSAPAAGAIAVLALGATWVASALPLSVQMAMVSPVELGKGR</sequence>
<keyword evidence="1" id="KW-0812">Transmembrane</keyword>
<evidence type="ECO:0000313" key="2">
    <source>
        <dbReference type="EMBL" id="KJL29250.1"/>
    </source>
</evidence>
<dbReference type="Proteomes" id="UP000033640">
    <property type="component" value="Unassembled WGS sequence"/>
</dbReference>
<evidence type="ECO:0008006" key="4">
    <source>
        <dbReference type="Google" id="ProtNLM"/>
    </source>
</evidence>
<feature type="transmembrane region" description="Helical" evidence="1">
    <location>
        <begin position="275"/>
        <end position="300"/>
    </location>
</feature>
<evidence type="ECO:0000256" key="1">
    <source>
        <dbReference type="SAM" id="Phobius"/>
    </source>
</evidence>
<feature type="transmembrane region" description="Helical" evidence="1">
    <location>
        <begin position="306"/>
        <end position="326"/>
    </location>
</feature>
<name>A0A0F0LAF5_9MICO</name>
<evidence type="ECO:0000313" key="3">
    <source>
        <dbReference type="Proteomes" id="UP000033640"/>
    </source>
</evidence>
<feature type="transmembrane region" description="Helical" evidence="1">
    <location>
        <begin position="237"/>
        <end position="254"/>
    </location>
</feature>
<dbReference type="RefSeq" id="WP_045279234.1">
    <property type="nucleotide sequence ID" value="NZ_JYIW01000024.1"/>
</dbReference>
<reference evidence="2 3" key="1">
    <citation type="submission" date="2015-02" db="EMBL/GenBank/DDBJ databases">
        <title>Draft genome sequences of ten Microbacterium spp. with emphasis on heavy metal contaminated environments.</title>
        <authorList>
            <person name="Corretto E."/>
        </authorList>
    </citation>
    <scope>NUCLEOTIDE SEQUENCE [LARGE SCALE GENOMIC DNA]</scope>
    <source>
        <strain evidence="2 3">BEL4b</strain>
    </source>
</reference>
<protein>
    <recommendedName>
        <fullName evidence="4">FtsX-like permease family protein</fullName>
    </recommendedName>
</protein>
<feature type="transmembrane region" description="Helical" evidence="1">
    <location>
        <begin position="28"/>
        <end position="50"/>
    </location>
</feature>
<keyword evidence="1" id="KW-1133">Transmembrane helix</keyword>
<dbReference type="OrthoDB" id="5115832at2"/>
<dbReference type="AlphaFoldDB" id="A0A0F0LAF5"/>
<accession>A0A0F0LAF5</accession>
<dbReference type="EMBL" id="JYIW01000024">
    <property type="protein sequence ID" value="KJL29250.1"/>
    <property type="molecule type" value="Genomic_DNA"/>
</dbReference>
<comment type="caution">
    <text evidence="2">The sequence shown here is derived from an EMBL/GenBank/DDBJ whole genome shotgun (WGS) entry which is preliminary data.</text>
</comment>
<keyword evidence="1" id="KW-0472">Membrane</keyword>
<organism evidence="2 3">
    <name type="scientific">Microbacterium oxydans</name>
    <dbReference type="NCBI Taxonomy" id="82380"/>
    <lineage>
        <taxon>Bacteria</taxon>
        <taxon>Bacillati</taxon>
        <taxon>Actinomycetota</taxon>
        <taxon>Actinomycetes</taxon>
        <taxon>Micrococcales</taxon>
        <taxon>Microbacteriaceae</taxon>
        <taxon>Microbacterium</taxon>
    </lineage>
</organism>
<gene>
    <name evidence="2" type="ORF">RS83_01877</name>
</gene>
<proteinExistence type="predicted"/>